<dbReference type="InterPro" id="IPR016473">
    <property type="entry name" value="dCMP_deaminase"/>
</dbReference>
<dbReference type="SMR" id="A0A2Z5XD07"/>
<dbReference type="Pfam" id="PF00383">
    <property type="entry name" value="dCMP_cyt_deam_1"/>
    <property type="match status" value="1"/>
</dbReference>
<dbReference type="GO" id="GO:0004132">
    <property type="term" value="F:dCMP deaminase activity"/>
    <property type="evidence" value="ECO:0007669"/>
    <property type="project" value="InterPro"/>
</dbReference>
<evidence type="ECO:0000256" key="6">
    <source>
        <dbReference type="PIRSR" id="PIRSR006019-2"/>
    </source>
</evidence>
<dbReference type="GO" id="GO:0006220">
    <property type="term" value="P:pyrimidine nucleotide metabolic process"/>
    <property type="evidence" value="ECO:0007669"/>
    <property type="project" value="InterPro"/>
</dbReference>
<evidence type="ECO:0000256" key="4">
    <source>
        <dbReference type="ARBA" id="ARBA00022833"/>
    </source>
</evidence>
<dbReference type="EMBL" id="AP018480">
    <property type="protein sequence ID" value="BBC44165.1"/>
    <property type="molecule type" value="Genomic_DNA"/>
</dbReference>
<dbReference type="InterPro" id="IPR016193">
    <property type="entry name" value="Cytidine_deaminase-like"/>
</dbReference>
<reference evidence="8 9" key="1">
    <citation type="submission" date="2018-01" db="EMBL/GenBank/DDBJ databases">
        <title>Genome sequence of Mycobacterium phage D29.</title>
        <authorList>
            <person name="Uchiyama J."/>
            <person name="Matsuzaki S."/>
        </authorList>
    </citation>
    <scope>NUCLEOTIDE SEQUENCE [LARGE SCALE GENOMIC DNA]</scope>
</reference>
<keyword evidence="2 6" id="KW-0479">Metal-binding</keyword>
<keyword evidence="4 6" id="KW-0862">Zinc</keyword>
<dbReference type="PROSITE" id="PS51747">
    <property type="entry name" value="CYT_DCMP_DEAMINASES_2"/>
    <property type="match status" value="1"/>
</dbReference>
<organism evidence="8 9">
    <name type="scientific">Mycobacterium phage D29</name>
    <name type="common">Mycobacteriophage D29</name>
    <dbReference type="NCBI Taxonomy" id="28369"/>
    <lineage>
        <taxon>Viruses</taxon>
        <taxon>Duplodnaviria</taxon>
        <taxon>Heunggongvirae</taxon>
        <taxon>Uroviricota</taxon>
        <taxon>Caudoviricetes</taxon>
        <taxon>Fromanvirus</taxon>
    </lineage>
</organism>
<accession>A0A2Z5XD07</accession>
<feature type="binding site" evidence="6">
    <location>
        <position position="110"/>
    </location>
    <ligand>
        <name>Zn(2+)</name>
        <dbReference type="ChEBI" id="CHEBI:29105"/>
        <note>catalytic</note>
    </ligand>
</feature>
<dbReference type="GO" id="GO:0008270">
    <property type="term" value="F:zinc ion binding"/>
    <property type="evidence" value="ECO:0007669"/>
    <property type="project" value="InterPro"/>
</dbReference>
<evidence type="ECO:0000256" key="5">
    <source>
        <dbReference type="PIRSR" id="PIRSR006019-1"/>
    </source>
</evidence>
<dbReference type="PANTHER" id="PTHR11086">
    <property type="entry name" value="DEOXYCYTIDYLATE DEAMINASE-RELATED"/>
    <property type="match status" value="1"/>
</dbReference>
<dbReference type="InterPro" id="IPR016192">
    <property type="entry name" value="APOBEC/CMP_deaminase_Zn-bd"/>
</dbReference>
<feature type="binding site" evidence="6">
    <location>
        <position position="107"/>
    </location>
    <ligand>
        <name>Zn(2+)</name>
        <dbReference type="ChEBI" id="CHEBI:29105"/>
        <note>catalytic</note>
    </ligand>
</feature>
<keyword evidence="3" id="KW-0378">Hydrolase</keyword>
<comment type="similarity">
    <text evidence="1">Belongs to the cytidine and deoxycytidylate deaminase family.</text>
</comment>
<evidence type="ECO:0000256" key="3">
    <source>
        <dbReference type="ARBA" id="ARBA00022801"/>
    </source>
</evidence>
<evidence type="ECO:0000313" key="8">
    <source>
        <dbReference type="EMBL" id="BBC44165.1"/>
    </source>
</evidence>
<sequence length="128" mass="13539">MSRPDWDEYFLGIATAAAQRSDCERSKVGAVVVKDRRVRGTGYNGAPAGAAGCSTCPRRLSGAVPGVSDYSSGATRCVAVHAEANALLYCDREDLIGATLYVTREPCYACSNLIAASGIERVVYPKES</sequence>
<evidence type="ECO:0000313" key="9">
    <source>
        <dbReference type="Proteomes" id="UP000250156"/>
    </source>
</evidence>
<dbReference type="PANTHER" id="PTHR11086:SF18">
    <property type="entry name" value="DEOXYCYTIDYLATE DEAMINASE"/>
    <property type="match status" value="1"/>
</dbReference>
<feature type="binding site" evidence="6">
    <location>
        <position position="81"/>
    </location>
    <ligand>
        <name>Zn(2+)</name>
        <dbReference type="ChEBI" id="CHEBI:29105"/>
        <note>catalytic</note>
    </ligand>
</feature>
<evidence type="ECO:0000256" key="2">
    <source>
        <dbReference type="ARBA" id="ARBA00022723"/>
    </source>
</evidence>
<dbReference type="Gene3D" id="3.40.140.10">
    <property type="entry name" value="Cytidine Deaminase, domain 2"/>
    <property type="match status" value="1"/>
</dbReference>
<dbReference type="SUPFAM" id="SSF53927">
    <property type="entry name" value="Cytidine deaminase-like"/>
    <property type="match status" value="1"/>
</dbReference>
<dbReference type="OrthoDB" id="10605at10239"/>
<dbReference type="PIRSF" id="PIRSF006019">
    <property type="entry name" value="dCMP_deaminase"/>
    <property type="match status" value="1"/>
</dbReference>
<proteinExistence type="inferred from homology"/>
<feature type="domain" description="CMP/dCMP-type deaminase" evidence="7">
    <location>
        <begin position="5"/>
        <end position="128"/>
    </location>
</feature>
<evidence type="ECO:0000259" key="7">
    <source>
        <dbReference type="PROSITE" id="PS51747"/>
    </source>
</evidence>
<dbReference type="GeneID" id="1261565"/>
<dbReference type="RefSeq" id="NP_046853.1">
    <property type="nucleotide sequence ID" value="NC_001900.1"/>
</dbReference>
<protein>
    <submittedName>
        <fullName evidence="8">Putative deoxycytidylate deaminase</fullName>
    </submittedName>
</protein>
<dbReference type="InterPro" id="IPR002125">
    <property type="entry name" value="CMP_dCMP_dom"/>
</dbReference>
<feature type="active site" description="Proton donor" evidence="5">
    <location>
        <position position="83"/>
    </location>
</feature>
<dbReference type="InterPro" id="IPR015517">
    <property type="entry name" value="dCMP_deaminase-rel"/>
</dbReference>
<comment type="cofactor">
    <cofactor evidence="6">
        <name>Zn(2+)</name>
        <dbReference type="ChEBI" id="CHEBI:29105"/>
    </cofactor>
</comment>
<dbReference type="Proteomes" id="UP000250156">
    <property type="component" value="Segment"/>
</dbReference>
<evidence type="ECO:0000256" key="1">
    <source>
        <dbReference type="ARBA" id="ARBA00006576"/>
    </source>
</evidence>
<organismHost>
    <name type="scientific">Mycobacterium</name>
    <dbReference type="NCBI Taxonomy" id="1763"/>
</organismHost>
<name>A0A2Z5XD07_BPMD2</name>
<dbReference type="PROSITE" id="PS00903">
    <property type="entry name" value="CYT_DCMP_DEAMINASES_1"/>
    <property type="match status" value="1"/>
</dbReference>
<dbReference type="KEGG" id="vg:1261565"/>